<name>A0A699IMF6_TANCI</name>
<evidence type="ECO:0008006" key="2">
    <source>
        <dbReference type="Google" id="ProtNLM"/>
    </source>
</evidence>
<evidence type="ECO:0000313" key="1">
    <source>
        <dbReference type="EMBL" id="GEZ76141.1"/>
    </source>
</evidence>
<comment type="caution">
    <text evidence="1">The sequence shown here is derived from an EMBL/GenBank/DDBJ whole genome shotgun (WGS) entry which is preliminary data.</text>
</comment>
<dbReference type="AlphaFoldDB" id="A0A699IMF6"/>
<feature type="non-terminal residue" evidence="1">
    <location>
        <position position="206"/>
    </location>
</feature>
<dbReference type="EMBL" id="BKCJ010320072">
    <property type="protein sequence ID" value="GEZ76141.1"/>
    <property type="molecule type" value="Genomic_DNA"/>
</dbReference>
<organism evidence="1">
    <name type="scientific">Tanacetum cinerariifolium</name>
    <name type="common">Dalmatian daisy</name>
    <name type="synonym">Chrysanthemum cinerariifolium</name>
    <dbReference type="NCBI Taxonomy" id="118510"/>
    <lineage>
        <taxon>Eukaryota</taxon>
        <taxon>Viridiplantae</taxon>
        <taxon>Streptophyta</taxon>
        <taxon>Embryophyta</taxon>
        <taxon>Tracheophyta</taxon>
        <taxon>Spermatophyta</taxon>
        <taxon>Magnoliopsida</taxon>
        <taxon>eudicotyledons</taxon>
        <taxon>Gunneridae</taxon>
        <taxon>Pentapetalae</taxon>
        <taxon>asterids</taxon>
        <taxon>campanulids</taxon>
        <taxon>Asterales</taxon>
        <taxon>Asteraceae</taxon>
        <taxon>Asteroideae</taxon>
        <taxon>Anthemideae</taxon>
        <taxon>Anthemidinae</taxon>
        <taxon>Tanacetum</taxon>
    </lineage>
</organism>
<sequence>MRKTLAESSPPLSDVDEEDIDLGERNIKQCKRKICDGHYTAAVRVLSSYSVAPYNEDLKTKHPFKPPPSLPHISIDHHHLVASLAVVLDRIKSFPRGASCGRDGLRAQHLMDCLRGAAVAISDELVSSITQVVNLFLDGKCPNGLGEYIASAPLTPLVKPGGGIRHIDVGTVWRRLVSKVSAIMISHSLDGYLDGLQFGVGVAGGS</sequence>
<proteinExistence type="predicted"/>
<protein>
    <recommendedName>
        <fullName evidence="2">Reverse transcriptase domain-containing protein</fullName>
    </recommendedName>
</protein>
<gene>
    <name evidence="1" type="ORF">Tci_548114</name>
</gene>
<accession>A0A699IMF6</accession>
<reference evidence="1" key="1">
    <citation type="journal article" date="2019" name="Sci. Rep.">
        <title>Draft genome of Tanacetum cinerariifolium, the natural source of mosquito coil.</title>
        <authorList>
            <person name="Yamashiro T."/>
            <person name="Shiraishi A."/>
            <person name="Satake H."/>
            <person name="Nakayama K."/>
        </authorList>
    </citation>
    <scope>NUCLEOTIDE SEQUENCE</scope>
</reference>